<keyword evidence="2" id="KW-1003">Cell membrane</keyword>
<organism evidence="8 9">
    <name type="scientific">Candidatus Brennerbacteria bacterium RIFOXYD1_FULL_41_16</name>
    <dbReference type="NCBI Taxonomy" id="1797529"/>
    <lineage>
        <taxon>Bacteria</taxon>
        <taxon>Candidatus Brenneribacteriota</taxon>
    </lineage>
</organism>
<comment type="caution">
    <text evidence="8">The sequence shown here is derived from an EMBL/GenBank/DDBJ whole genome shotgun (WGS) entry which is preliminary data.</text>
</comment>
<dbReference type="InterPro" id="IPR052159">
    <property type="entry name" value="Competence_DNA_uptake"/>
</dbReference>
<feature type="transmembrane region" description="Helical" evidence="6">
    <location>
        <begin position="318"/>
        <end position="336"/>
    </location>
</feature>
<protein>
    <recommendedName>
        <fullName evidence="7">ComEC/Rec2-related protein domain-containing protein</fullName>
    </recommendedName>
</protein>
<evidence type="ECO:0000313" key="8">
    <source>
        <dbReference type="EMBL" id="OGY40164.1"/>
    </source>
</evidence>
<feature type="transmembrane region" description="Helical" evidence="6">
    <location>
        <begin position="279"/>
        <end position="298"/>
    </location>
</feature>
<dbReference type="InterPro" id="IPR004477">
    <property type="entry name" value="ComEC_N"/>
</dbReference>
<dbReference type="GO" id="GO:0005886">
    <property type="term" value="C:plasma membrane"/>
    <property type="evidence" value="ECO:0007669"/>
    <property type="project" value="UniProtKB-SubCell"/>
</dbReference>
<sequence length="402" mass="45560">MESERKEKIFVPSDYFFWFLVGVIACFAIFSFFTLKTWQVFAFVFVLGIVFAVSRKPLAVSFLCGFLFGFLRVLFWSGDIFSIGFSQDFLNFLGFIRNEFSLALTRLFPEPVAGFSQGIILGGKDIKFSKEFWQALKITSTAHLIAVSGYNITLISRYISRFLVWITLHRKLIWIFAGFGVIVFVIFVGAPASAVRAGVLSILMLIAQRFGREGNPKIALTFALALMSFFDPLALKNDLGLQLSFLASFGIFYVAPSLTRWASPTRRHDLDTEQKQNSFAQTVFETLSAQIMVLPLILYKFGTLSLVGILANFILVPWIWLAMGFSFFSGLAMIVFEPLGRVIGFFSYPFLNFFVKVIEFFAGLPMAGLSGIYISPLLLTVCYLGIFWFIYRIHKIKNRDSF</sequence>
<keyword evidence="5 6" id="KW-0472">Membrane</keyword>
<proteinExistence type="predicted"/>
<feature type="transmembrane region" description="Helical" evidence="6">
    <location>
        <begin position="241"/>
        <end position="258"/>
    </location>
</feature>
<reference evidence="8 9" key="1">
    <citation type="journal article" date="2016" name="Nat. Commun.">
        <title>Thousands of microbial genomes shed light on interconnected biogeochemical processes in an aquifer system.</title>
        <authorList>
            <person name="Anantharaman K."/>
            <person name="Brown C.T."/>
            <person name="Hug L.A."/>
            <person name="Sharon I."/>
            <person name="Castelle C.J."/>
            <person name="Probst A.J."/>
            <person name="Thomas B.C."/>
            <person name="Singh A."/>
            <person name="Wilkins M.J."/>
            <person name="Karaoz U."/>
            <person name="Brodie E.L."/>
            <person name="Williams K.H."/>
            <person name="Hubbard S.S."/>
            <person name="Banfield J.F."/>
        </authorList>
    </citation>
    <scope>NUCLEOTIDE SEQUENCE [LARGE SCALE GENOMIC DNA]</scope>
</reference>
<name>A0A1G1XJU7_9BACT</name>
<comment type="subcellular location">
    <subcellularLocation>
        <location evidence="1">Cell membrane</location>
        <topology evidence="1">Multi-pass membrane protein</topology>
    </subcellularLocation>
</comment>
<feature type="transmembrane region" description="Helical" evidence="6">
    <location>
        <begin position="15"/>
        <end position="32"/>
    </location>
</feature>
<dbReference type="PROSITE" id="PS51257">
    <property type="entry name" value="PROKAR_LIPOPROTEIN"/>
    <property type="match status" value="1"/>
</dbReference>
<gene>
    <name evidence="8" type="ORF">A2570_02660</name>
</gene>
<feature type="transmembrane region" description="Helical" evidence="6">
    <location>
        <begin position="61"/>
        <end position="85"/>
    </location>
</feature>
<dbReference type="EMBL" id="MHHY01000009">
    <property type="protein sequence ID" value="OGY40164.1"/>
    <property type="molecule type" value="Genomic_DNA"/>
</dbReference>
<accession>A0A1G1XJU7</accession>
<feature type="transmembrane region" description="Helical" evidence="6">
    <location>
        <begin position="370"/>
        <end position="391"/>
    </location>
</feature>
<dbReference type="PANTHER" id="PTHR30619">
    <property type="entry name" value="DNA INTERNALIZATION/COMPETENCE PROTEIN COMEC/REC2"/>
    <property type="match status" value="1"/>
</dbReference>
<keyword evidence="4 6" id="KW-1133">Transmembrane helix</keyword>
<dbReference type="Proteomes" id="UP000178570">
    <property type="component" value="Unassembled WGS sequence"/>
</dbReference>
<evidence type="ECO:0000256" key="6">
    <source>
        <dbReference type="SAM" id="Phobius"/>
    </source>
</evidence>
<evidence type="ECO:0000256" key="2">
    <source>
        <dbReference type="ARBA" id="ARBA00022475"/>
    </source>
</evidence>
<dbReference type="STRING" id="1797529.A2570_02660"/>
<evidence type="ECO:0000259" key="7">
    <source>
        <dbReference type="Pfam" id="PF03772"/>
    </source>
</evidence>
<feature type="transmembrane region" description="Helical" evidence="6">
    <location>
        <begin position="173"/>
        <end position="206"/>
    </location>
</feature>
<dbReference type="NCBIfam" id="TIGR00360">
    <property type="entry name" value="ComEC_N-term"/>
    <property type="match status" value="1"/>
</dbReference>
<evidence type="ECO:0000256" key="1">
    <source>
        <dbReference type="ARBA" id="ARBA00004651"/>
    </source>
</evidence>
<dbReference type="PANTHER" id="PTHR30619:SF1">
    <property type="entry name" value="RECOMBINATION PROTEIN 2"/>
    <property type="match status" value="1"/>
</dbReference>
<dbReference type="Pfam" id="PF03772">
    <property type="entry name" value="Competence"/>
    <property type="match status" value="1"/>
</dbReference>
<feature type="domain" description="ComEC/Rec2-related protein" evidence="7">
    <location>
        <begin position="123"/>
        <end position="394"/>
    </location>
</feature>
<evidence type="ECO:0000256" key="4">
    <source>
        <dbReference type="ARBA" id="ARBA00022989"/>
    </source>
</evidence>
<dbReference type="AlphaFoldDB" id="A0A1G1XJU7"/>
<feature type="transmembrane region" description="Helical" evidence="6">
    <location>
        <begin position="343"/>
        <end position="364"/>
    </location>
</feature>
<evidence type="ECO:0000256" key="5">
    <source>
        <dbReference type="ARBA" id="ARBA00023136"/>
    </source>
</evidence>
<keyword evidence="3 6" id="KW-0812">Transmembrane</keyword>
<evidence type="ECO:0000256" key="3">
    <source>
        <dbReference type="ARBA" id="ARBA00022692"/>
    </source>
</evidence>
<evidence type="ECO:0000313" key="9">
    <source>
        <dbReference type="Proteomes" id="UP000178570"/>
    </source>
</evidence>
<feature type="transmembrane region" description="Helical" evidence="6">
    <location>
        <begin position="38"/>
        <end position="54"/>
    </location>
</feature>